<reference evidence="2" key="1">
    <citation type="journal article" date="2020" name="mSystems">
        <title>Genome- and Community-Level Interaction Insights into Carbon Utilization and Element Cycling Functions of Hydrothermarchaeota in Hydrothermal Sediment.</title>
        <authorList>
            <person name="Zhou Z."/>
            <person name="Liu Y."/>
            <person name="Xu W."/>
            <person name="Pan J."/>
            <person name="Luo Z.H."/>
            <person name="Li M."/>
        </authorList>
    </citation>
    <scope>NUCLEOTIDE SEQUENCE [LARGE SCALE GENOMIC DNA]</scope>
    <source>
        <strain evidence="2">HyVt-237</strain>
    </source>
</reference>
<name>A0A7C1BEZ7_UNCW3</name>
<gene>
    <name evidence="2" type="ORF">ENG67_01150</name>
</gene>
<dbReference type="Proteomes" id="UP000885931">
    <property type="component" value="Unassembled WGS sequence"/>
</dbReference>
<accession>A0A7C1BEZ7</accession>
<dbReference type="AlphaFoldDB" id="A0A7C1BEZ7"/>
<evidence type="ECO:0000259" key="1">
    <source>
        <dbReference type="Pfam" id="PF14371"/>
    </source>
</evidence>
<dbReference type="Pfam" id="PF14371">
    <property type="entry name" value="DUF4412"/>
    <property type="match status" value="1"/>
</dbReference>
<dbReference type="EMBL" id="DRBW01000045">
    <property type="protein sequence ID" value="HDM89800.1"/>
    <property type="molecule type" value="Genomic_DNA"/>
</dbReference>
<protein>
    <submittedName>
        <fullName evidence="2">DUF4412 domain-containing protein</fullName>
    </submittedName>
</protein>
<proteinExistence type="predicted"/>
<feature type="domain" description="DUF4412" evidence="1">
    <location>
        <begin position="60"/>
        <end position="209"/>
    </location>
</feature>
<comment type="caution">
    <text evidence="2">The sequence shown here is derived from an EMBL/GenBank/DDBJ whole genome shotgun (WGS) entry which is preliminary data.</text>
</comment>
<organism evidence="2">
    <name type="scientific">candidate division WOR-3 bacterium</name>
    <dbReference type="NCBI Taxonomy" id="2052148"/>
    <lineage>
        <taxon>Bacteria</taxon>
        <taxon>Bacteria division WOR-3</taxon>
    </lineage>
</organism>
<sequence length="223" mass="25107">MTGFLFVIALTSAMGWHFSVSESARAGENEAVTAYEVIVLGEKARITGDMGDFIIDIPGNRIFMTDPERKVYTEVDLKAWSRAAEKMKGAMATDTSAEVRVLRTSEKREILGKDAVKYNVLVNGRLEEEIWVREDLKANEFLTFEKSVGKVFGKSFIREKIEKELRKQTSGLPVLTRSISEGGEVYTSEIKKAERIDIGKDELLPPAGFRKVSPEVFFRMRGE</sequence>
<evidence type="ECO:0000313" key="2">
    <source>
        <dbReference type="EMBL" id="HDM89800.1"/>
    </source>
</evidence>
<dbReference type="InterPro" id="IPR025524">
    <property type="entry name" value="DUF4412"/>
</dbReference>